<sequence length="445" mass="50747">MDTPATIFISIASYRDPELIPTLQDMLRHAAHPENLHIAICWQDDENLSLFEESGMTPEGSRIVDSHEVFAFRYRQARVDVISVHYYASQGACWARSMAETLYEQEAWFLQIDSHSRFIPNWDNEMIAMLRQLECKSERPILSTYPPPYCPGEDEEASKKRHVSRLIFREFNPQGIPMLCSTPFTASEPVRGSYLAGGFIFTYGDFVNIVPNDPQIFFAGEEIAMAVRAFTHGYDIYHPHQLLLWHFYQRKDHSKVWGDHSNDAKAQGAVDKAWWERDNNSKKRIRTLLGLEVEDAASLAPYTTGNTRPLRAFEYQAGICLQNGTALPEVMGAEKTNFFPTPPDDEAQWLARQYVWYKKAFTLKAADWQSNDQGADNLHLGVYTPQNVLLYKRTLDAQALRAESPDGNLTLSLEFKTVNAAYPAVVRVCSWSVTSGWGAVMEKPW</sequence>
<dbReference type="PANTHER" id="PTHR34496">
    <property type="entry name" value="GLCNAC TRANSFERASE-RELATED"/>
    <property type="match status" value="1"/>
</dbReference>
<accession>A0A1C4C5C8</accession>
<dbReference type="SUPFAM" id="SSF53448">
    <property type="entry name" value="Nucleotide-diphospho-sugar transferases"/>
    <property type="match status" value="1"/>
</dbReference>
<dbReference type="GO" id="GO:0016740">
    <property type="term" value="F:transferase activity"/>
    <property type="evidence" value="ECO:0007669"/>
    <property type="project" value="UniProtKB-KW"/>
</dbReference>
<reference evidence="2" key="1">
    <citation type="submission" date="2016-08" db="EMBL/GenBank/DDBJ databases">
        <authorList>
            <person name="Varghese N."/>
            <person name="Submissions Spin"/>
        </authorList>
    </citation>
    <scope>NUCLEOTIDE SEQUENCE [LARGE SCALE GENOMIC DNA]</scope>
    <source>
        <strain evidence="2">REICA_142</strain>
    </source>
</reference>
<name>A0A1C4C5C8_9ENTR</name>
<evidence type="ECO:0000313" key="2">
    <source>
        <dbReference type="Proteomes" id="UP000198515"/>
    </source>
</evidence>
<proteinExistence type="predicted"/>
<keyword evidence="2" id="KW-1185">Reference proteome</keyword>
<evidence type="ECO:0000313" key="1">
    <source>
        <dbReference type="EMBL" id="SCC14213.1"/>
    </source>
</evidence>
<dbReference type="Proteomes" id="UP000198515">
    <property type="component" value="Unassembled WGS sequence"/>
</dbReference>
<dbReference type="RefSeq" id="WP_090134722.1">
    <property type="nucleotide sequence ID" value="NZ_FMBC01000010.1"/>
</dbReference>
<gene>
    <name evidence="1" type="ORF">GA0061070_101019</name>
</gene>
<dbReference type="AlphaFoldDB" id="A0A1C4C5C8"/>
<keyword evidence="1" id="KW-0808">Transferase</keyword>
<dbReference type="EMBL" id="FMBC01000010">
    <property type="protein sequence ID" value="SCC14213.1"/>
    <property type="molecule type" value="Genomic_DNA"/>
</dbReference>
<dbReference type="PANTHER" id="PTHR34496:SF10">
    <property type="entry name" value="GLCNAC TRANSFERASE"/>
    <property type="match status" value="1"/>
</dbReference>
<organism evidence="1 2">
    <name type="scientific">Kosakonia oryziphila</name>
    <dbReference type="NCBI Taxonomy" id="1005667"/>
    <lineage>
        <taxon>Bacteria</taxon>
        <taxon>Pseudomonadati</taxon>
        <taxon>Pseudomonadota</taxon>
        <taxon>Gammaproteobacteria</taxon>
        <taxon>Enterobacterales</taxon>
        <taxon>Enterobacteriaceae</taxon>
        <taxon>Kosakonia</taxon>
    </lineage>
</organism>
<dbReference type="InterPro" id="IPR029044">
    <property type="entry name" value="Nucleotide-diphossugar_trans"/>
</dbReference>
<protein>
    <submittedName>
        <fullName evidence="1">Glycosyltransferase (GlcNAc)</fullName>
    </submittedName>
</protein>
<dbReference type="InterPro" id="IPR021067">
    <property type="entry name" value="Glycosyltransferase"/>
</dbReference>
<dbReference type="Pfam" id="PF11397">
    <property type="entry name" value="GlcNAc"/>
    <property type="match status" value="2"/>
</dbReference>
<dbReference type="OrthoDB" id="8738370at2"/>